<evidence type="ECO:0000313" key="1">
    <source>
        <dbReference type="EMBL" id="QDA56131.1"/>
    </source>
</evidence>
<dbReference type="KEGG" id="thes:FHQ07_01720"/>
<sequence>MLYLSKSAAAAARASALRKQAAHLPVPLSYDRAGHRERDEQIAFMLRQAAYWDREASRLADAGL</sequence>
<dbReference type="AlphaFoldDB" id="A0A5B7ZLY2"/>
<dbReference type="RefSeq" id="WP_139715059.1">
    <property type="nucleotide sequence ID" value="NZ_CP040871.1"/>
</dbReference>
<gene>
    <name evidence="1" type="ORF">FHQ07_01720</name>
</gene>
<keyword evidence="2" id="KW-1185">Reference proteome</keyword>
<protein>
    <submittedName>
        <fullName evidence="1">Uncharacterized protein</fullName>
    </submittedName>
</protein>
<dbReference type="EMBL" id="CP040871">
    <property type="protein sequence ID" value="QDA56131.1"/>
    <property type="molecule type" value="Genomic_DNA"/>
</dbReference>
<reference evidence="1 2" key="1">
    <citation type="submission" date="2019-06" db="EMBL/GenBank/DDBJ databases">
        <title>Thermomonas aquatica sp. nov., isolated from an industrial wastewater treatment plant.</title>
        <authorList>
            <person name="Jeon J.H."/>
            <person name="Park D.-S."/>
        </authorList>
    </citation>
    <scope>NUCLEOTIDE SEQUENCE [LARGE SCALE GENOMIC DNA]</scope>
    <source>
        <strain evidence="1 2">SY21</strain>
    </source>
</reference>
<dbReference type="Proteomes" id="UP000308149">
    <property type="component" value="Chromosome"/>
</dbReference>
<organism evidence="1 2">
    <name type="scientific">Thermomonas aquatica</name>
    <dbReference type="NCBI Taxonomy" id="2202149"/>
    <lineage>
        <taxon>Bacteria</taxon>
        <taxon>Pseudomonadati</taxon>
        <taxon>Pseudomonadota</taxon>
        <taxon>Gammaproteobacteria</taxon>
        <taxon>Lysobacterales</taxon>
        <taxon>Lysobacteraceae</taxon>
        <taxon>Thermomonas</taxon>
    </lineage>
</organism>
<evidence type="ECO:0000313" key="2">
    <source>
        <dbReference type="Proteomes" id="UP000308149"/>
    </source>
</evidence>
<accession>A0A5B7ZLY2</accession>
<name>A0A5B7ZLY2_9GAMM</name>
<proteinExistence type="predicted"/>